<protein>
    <submittedName>
        <fullName evidence="1">Uncharacterized protein</fullName>
    </submittedName>
</protein>
<evidence type="ECO:0000313" key="1">
    <source>
        <dbReference type="EMBL" id="TVU47650.1"/>
    </source>
</evidence>
<organism evidence="1 2">
    <name type="scientific">Eragrostis curvula</name>
    <name type="common">weeping love grass</name>
    <dbReference type="NCBI Taxonomy" id="38414"/>
    <lineage>
        <taxon>Eukaryota</taxon>
        <taxon>Viridiplantae</taxon>
        <taxon>Streptophyta</taxon>
        <taxon>Embryophyta</taxon>
        <taxon>Tracheophyta</taxon>
        <taxon>Spermatophyta</taxon>
        <taxon>Magnoliopsida</taxon>
        <taxon>Liliopsida</taxon>
        <taxon>Poales</taxon>
        <taxon>Poaceae</taxon>
        <taxon>PACMAD clade</taxon>
        <taxon>Chloridoideae</taxon>
        <taxon>Eragrostideae</taxon>
        <taxon>Eragrostidinae</taxon>
        <taxon>Eragrostis</taxon>
    </lineage>
</organism>
<name>A0A5J9WJV6_9POAL</name>
<dbReference type="Proteomes" id="UP000324897">
    <property type="component" value="Chromosome 5"/>
</dbReference>
<reference evidence="1 2" key="1">
    <citation type="journal article" date="2019" name="Sci. Rep.">
        <title>A high-quality genome of Eragrostis curvula grass provides insights into Poaceae evolution and supports new strategies to enhance forage quality.</title>
        <authorList>
            <person name="Carballo J."/>
            <person name="Santos B.A.C.M."/>
            <person name="Zappacosta D."/>
            <person name="Garbus I."/>
            <person name="Selva J.P."/>
            <person name="Gallo C.A."/>
            <person name="Diaz A."/>
            <person name="Albertini E."/>
            <person name="Caccamo M."/>
            <person name="Echenique V."/>
        </authorList>
    </citation>
    <scope>NUCLEOTIDE SEQUENCE [LARGE SCALE GENOMIC DNA]</scope>
    <source>
        <strain evidence="2">cv. Victoria</strain>
        <tissue evidence="1">Leaf</tissue>
    </source>
</reference>
<comment type="caution">
    <text evidence="1">The sequence shown here is derived from an EMBL/GenBank/DDBJ whole genome shotgun (WGS) entry which is preliminary data.</text>
</comment>
<dbReference type="Gramene" id="TVU47650">
    <property type="protein sequence ID" value="TVU47650"/>
    <property type="gene ID" value="EJB05_07256"/>
</dbReference>
<evidence type="ECO:0000313" key="2">
    <source>
        <dbReference type="Proteomes" id="UP000324897"/>
    </source>
</evidence>
<feature type="non-terminal residue" evidence="1">
    <location>
        <position position="1"/>
    </location>
</feature>
<dbReference type="EMBL" id="RWGY01000004">
    <property type="protein sequence ID" value="TVU47650.1"/>
    <property type="molecule type" value="Genomic_DNA"/>
</dbReference>
<sequence>MVILMDVYRLAWKWHGLAVVSSKVSAPTASVSSRGGRKVRESPSLFDSAFLFSPPNLNISS</sequence>
<gene>
    <name evidence="1" type="ORF">EJB05_07256</name>
</gene>
<accession>A0A5J9WJV6</accession>
<keyword evidence="2" id="KW-1185">Reference proteome</keyword>
<dbReference type="AlphaFoldDB" id="A0A5J9WJV6"/>
<proteinExistence type="predicted"/>